<feature type="region of interest" description="Disordered" evidence="1">
    <location>
        <begin position="423"/>
        <end position="501"/>
    </location>
</feature>
<feature type="compositionally biased region" description="Basic residues" evidence="1">
    <location>
        <begin position="457"/>
        <end position="471"/>
    </location>
</feature>
<evidence type="ECO:0000313" key="5">
    <source>
        <dbReference type="Proteomes" id="UP000008698"/>
    </source>
</evidence>
<keyword evidence="5" id="KW-1185">Reference proteome</keyword>
<dbReference type="PANTHER" id="PTHR28094:SF1">
    <property type="entry name" value="MEIOTICALLY UP-REGULATED GENE 113 PROTEIN"/>
    <property type="match status" value="1"/>
</dbReference>
<feature type="chain" id="PRO_5003001044" evidence="2">
    <location>
        <begin position="31"/>
        <end position="570"/>
    </location>
</feature>
<dbReference type="Pfam" id="PF10544">
    <property type="entry name" value="T5orf172"/>
    <property type="match status" value="1"/>
</dbReference>
<dbReference type="OrthoDB" id="4851657at2759"/>
<dbReference type="SMART" id="SM00974">
    <property type="entry name" value="T5orf172"/>
    <property type="match status" value="1"/>
</dbReference>
<protein>
    <submittedName>
        <fullName evidence="4">Predicted protein</fullName>
    </submittedName>
</protein>
<dbReference type="AlphaFoldDB" id="C9ST97"/>
<sequence>METGTNTAHTALSALAAILHGSSVIPPVEGCIPDASVKAISASTLTVETTEHEQSSQDPDGLPPTCRSPTCESIHGNDDSVMDSRESVLDHQAVKPPEPQPADDSVFGSTDGLQAISRRPVAAHPGTDIHHSTASYAPGDNSLWVSDTSKPHHLPSPPSSEGDSAIVMEAVTDPLASLEVTPTEEVSAVEAAEAANAVLDERVFALLTVELRHKSAVRDPPPFLAEMYKCLTKTQETEGIVYVLAHTEDPALFKIGYTGSSAEKRLAQSNGCYKANTQIIHETHGGPFFAARKAEKLARLALRHENLVVTACPECGKRHMEWFRTPRETVIETVESMERLVQLPAYERVDGNVWRLSQAVHDAMNHVAVASVVENVSGGHRRATEVSESGSPMSARKNSMEYMTSQCADMSLGAQKTDIYGGTEGDVMPSLEAGDNHVPESPTPKKRWPKRLAAQVHKAKTVTKAIRKSGSRHSTPEVDGGRPWSWSPRRDRDSAGSPSDDVKDAIMGVFLSLLSEKDKDQYSKRNKEDGLAFVQFVGICKQNVWGIFTDMKDEWREQNRAAEALKSKGR</sequence>
<evidence type="ECO:0000256" key="2">
    <source>
        <dbReference type="SAM" id="SignalP"/>
    </source>
</evidence>
<feature type="signal peptide" evidence="2">
    <location>
        <begin position="1"/>
        <end position="30"/>
    </location>
</feature>
<dbReference type="HOGENOM" id="CLU_478333_0_0_1"/>
<keyword evidence="2" id="KW-0732">Signal</keyword>
<dbReference type="InterPro" id="IPR053006">
    <property type="entry name" value="Meiosis_regulatory"/>
</dbReference>
<dbReference type="InterPro" id="IPR018306">
    <property type="entry name" value="Phage_T5_Orf172_DNA-bd"/>
</dbReference>
<dbReference type="EMBL" id="DS985224">
    <property type="protein sequence ID" value="EEY22012.1"/>
    <property type="molecule type" value="Genomic_DNA"/>
</dbReference>
<accession>C9ST97</accession>
<gene>
    <name evidence="4" type="ORF">VDBG_08122</name>
</gene>
<organism evidence="5">
    <name type="scientific">Verticillium alfalfae (strain VaMs.102 / ATCC MYA-4576 / FGSC 10136)</name>
    <name type="common">Verticillium wilt of alfalfa</name>
    <name type="synonym">Verticillium albo-atrum</name>
    <dbReference type="NCBI Taxonomy" id="526221"/>
    <lineage>
        <taxon>Eukaryota</taxon>
        <taxon>Fungi</taxon>
        <taxon>Dikarya</taxon>
        <taxon>Ascomycota</taxon>
        <taxon>Pezizomycotina</taxon>
        <taxon>Sordariomycetes</taxon>
        <taxon>Hypocreomycetidae</taxon>
        <taxon>Glomerellales</taxon>
        <taxon>Plectosphaerellaceae</taxon>
        <taxon>Verticillium</taxon>
    </lineage>
</organism>
<dbReference type="RefSeq" id="XP_003001863.1">
    <property type="nucleotide sequence ID" value="XM_003001817.1"/>
</dbReference>
<feature type="region of interest" description="Disordered" evidence="1">
    <location>
        <begin position="140"/>
        <end position="163"/>
    </location>
</feature>
<reference evidence="5" key="1">
    <citation type="journal article" date="2011" name="PLoS Pathog.">
        <title>Comparative genomics yields insights into niche adaptation of plant vascular wilt pathogens.</title>
        <authorList>
            <person name="Klosterman S.J."/>
            <person name="Subbarao K.V."/>
            <person name="Kang S."/>
            <person name="Veronese P."/>
            <person name="Gold S.E."/>
            <person name="Thomma B.P.H.J."/>
            <person name="Chen Z."/>
            <person name="Henrissat B."/>
            <person name="Lee Y.-H."/>
            <person name="Park J."/>
            <person name="Garcia-Pedrajas M.D."/>
            <person name="Barbara D.J."/>
            <person name="Anchieta A."/>
            <person name="de Jonge R."/>
            <person name="Santhanam P."/>
            <person name="Maruthachalam K."/>
            <person name="Atallah Z."/>
            <person name="Amyotte S.G."/>
            <person name="Paz Z."/>
            <person name="Inderbitzin P."/>
            <person name="Hayes R.J."/>
            <person name="Heiman D.I."/>
            <person name="Young S."/>
            <person name="Zeng Q."/>
            <person name="Engels R."/>
            <person name="Galagan J."/>
            <person name="Cuomo C.A."/>
            <person name="Dobinson K.F."/>
            <person name="Ma L.-J."/>
        </authorList>
    </citation>
    <scope>NUCLEOTIDE SEQUENCE [LARGE SCALE GENOMIC DNA]</scope>
    <source>
        <strain evidence="5">VaMs.102 / ATCC MYA-4576 / FGSC 10136</strain>
    </source>
</reference>
<feature type="domain" description="Bacteriophage T5 Orf172 DNA-binding" evidence="3">
    <location>
        <begin position="247"/>
        <end position="337"/>
    </location>
</feature>
<name>C9ST97_VERA1</name>
<dbReference type="GeneID" id="9529841"/>
<evidence type="ECO:0000313" key="4">
    <source>
        <dbReference type="EMBL" id="EEY22012.1"/>
    </source>
</evidence>
<feature type="compositionally biased region" description="Basic and acidic residues" evidence="1">
    <location>
        <begin position="75"/>
        <end position="93"/>
    </location>
</feature>
<dbReference type="Proteomes" id="UP000008698">
    <property type="component" value="Unassembled WGS sequence"/>
</dbReference>
<evidence type="ECO:0000256" key="1">
    <source>
        <dbReference type="SAM" id="MobiDB-lite"/>
    </source>
</evidence>
<feature type="region of interest" description="Disordered" evidence="1">
    <location>
        <begin position="49"/>
        <end position="110"/>
    </location>
</feature>
<evidence type="ECO:0000259" key="3">
    <source>
        <dbReference type="SMART" id="SM00974"/>
    </source>
</evidence>
<dbReference type="KEGG" id="val:VDBG_08122"/>
<dbReference type="PANTHER" id="PTHR28094">
    <property type="entry name" value="MEIOTICALLY UP-REGULATED GENE 113 PROTEIN"/>
    <property type="match status" value="1"/>
</dbReference>
<feature type="compositionally biased region" description="Basic and acidic residues" evidence="1">
    <location>
        <begin position="488"/>
        <end position="501"/>
    </location>
</feature>
<proteinExistence type="predicted"/>
<dbReference type="eggNOG" id="ENOG502T69W">
    <property type="taxonomic scope" value="Eukaryota"/>
</dbReference>